<protein>
    <recommendedName>
        <fullName evidence="4">TIGR02680 family protein</fullName>
    </recommendedName>
</protein>
<gene>
    <name evidence="2" type="ORF">FRACA_130035</name>
</gene>
<accession>A0A2I2KKL4</accession>
<proteinExistence type="predicted"/>
<evidence type="ECO:0000313" key="3">
    <source>
        <dbReference type="Proteomes" id="UP000234331"/>
    </source>
</evidence>
<feature type="compositionally biased region" description="Basic and acidic residues" evidence="1">
    <location>
        <begin position="634"/>
        <end position="643"/>
    </location>
</feature>
<evidence type="ECO:0000313" key="2">
    <source>
        <dbReference type="EMBL" id="SNQ46211.1"/>
    </source>
</evidence>
<feature type="compositionally biased region" description="Low complexity" evidence="1">
    <location>
        <begin position="581"/>
        <end position="596"/>
    </location>
</feature>
<keyword evidence="3" id="KW-1185">Reference proteome</keyword>
<feature type="region of interest" description="Disordered" evidence="1">
    <location>
        <begin position="634"/>
        <end position="670"/>
    </location>
</feature>
<reference evidence="2 3" key="1">
    <citation type="submission" date="2017-06" db="EMBL/GenBank/DDBJ databases">
        <authorList>
            <person name="Kim H.J."/>
            <person name="Triplett B.A."/>
        </authorList>
    </citation>
    <scope>NUCLEOTIDE SEQUENCE [LARGE SCALE GENOMIC DNA]</scope>
    <source>
        <strain evidence="2">FRACA_ARgP5</strain>
    </source>
</reference>
<dbReference type="RefSeq" id="WP_243407187.1">
    <property type="nucleotide sequence ID" value="NZ_FZMO01000035.1"/>
</dbReference>
<feature type="compositionally biased region" description="Gly residues" evidence="1">
    <location>
        <begin position="567"/>
        <end position="580"/>
    </location>
</feature>
<feature type="compositionally biased region" description="Pro residues" evidence="1">
    <location>
        <begin position="652"/>
        <end position="670"/>
    </location>
</feature>
<evidence type="ECO:0008006" key="4">
    <source>
        <dbReference type="Google" id="ProtNLM"/>
    </source>
</evidence>
<evidence type="ECO:0000256" key="1">
    <source>
        <dbReference type="SAM" id="MobiDB-lite"/>
    </source>
</evidence>
<organism evidence="2 3">
    <name type="scientific">Frankia canadensis</name>
    <dbReference type="NCBI Taxonomy" id="1836972"/>
    <lineage>
        <taxon>Bacteria</taxon>
        <taxon>Bacillati</taxon>
        <taxon>Actinomycetota</taxon>
        <taxon>Actinomycetes</taxon>
        <taxon>Frankiales</taxon>
        <taxon>Frankiaceae</taxon>
        <taxon>Frankia</taxon>
    </lineage>
</organism>
<dbReference type="AlphaFoldDB" id="A0A2I2KKL4"/>
<dbReference type="EMBL" id="FZMO01000035">
    <property type="protein sequence ID" value="SNQ46211.1"/>
    <property type="molecule type" value="Genomic_DNA"/>
</dbReference>
<feature type="region of interest" description="Disordered" evidence="1">
    <location>
        <begin position="502"/>
        <end position="522"/>
    </location>
</feature>
<name>A0A2I2KKL4_9ACTN</name>
<feature type="region of interest" description="Disordered" evidence="1">
    <location>
        <begin position="566"/>
        <end position="604"/>
    </location>
</feature>
<feature type="compositionally biased region" description="Low complexity" evidence="1">
    <location>
        <begin position="502"/>
        <end position="518"/>
    </location>
</feature>
<dbReference type="Proteomes" id="UP000234331">
    <property type="component" value="Unassembled WGS sequence"/>
</dbReference>
<sequence>MSVPLPRSTTARAGLSGTGRDPWRYRLHRAGIRNVWQYDDAEFLFGDGRLLLRGKNGAGKSKALEMLLPFLLDGDTRALDATGTGRTSLSWLMLDGAVATNRLGYLWLELRRTLPDDDRESSETGGDGGDEAAFLTLGAAVRASRTTGEAKPLFFVTPLRVGHELRLVDGAQPLPIDRLRAAVGEAATYDTAKKFRARVARDVFGLADTGRYRNLVHLLHRLRRPTVGDRVEAGGLADLLAEALPPIDEETIDDVAHNLDDLDAVRAELARLTRTDEALRAFLAAYRGYLHGVLRRRAGAIADDLELLRQRRRAAGDAERTVTASQLASEQTADALGTLREAERLADADLRALRDSTAYQSLRELRDRRGIVTALDAAAAADEKNAVTAAALARSAGARVHDDTDRITAGARRLARAHTGLVRRSQGTGVDAALLGPTPRAPLTRLTPDVSTVDVAVVRAEAEHLGRRLRDVRTTVAGRLRAAAALRDDLRLAAAARTRAEAAEATAGEAETRAGTAADARRGREEELLVASVDYADATAAWCADPRIAGRPDVNPNPLLAAVAVPGAGGGGDAPDGGPGADAHGPAGADRWAADSSARDRALSRELPAEVEGLADELLAPLVREVDAERDEAVALVGERDRGLTATRRRPAPPPRPTRPRPAPLPLPRP</sequence>